<feature type="region of interest" description="Disordered" evidence="1">
    <location>
        <begin position="1"/>
        <end position="32"/>
    </location>
</feature>
<feature type="compositionally biased region" description="Basic and acidic residues" evidence="1">
    <location>
        <begin position="1"/>
        <end position="20"/>
    </location>
</feature>
<keyword evidence="3" id="KW-1185">Reference proteome</keyword>
<name>A0A0A1TXS7_ENTIV</name>
<protein>
    <submittedName>
        <fullName evidence="2">Uncharacterized protein</fullName>
    </submittedName>
</protein>
<sequence>MEDKTMSKRLSDDSTYDSKKLSKREKHTLDSRVNKNKRSVQLSFLIGLVNQVCGVTYERPRKRSSQTHQFFKVKTLNFKDEVVNVENFLEAQCKWCSTQPHQLSKKNLKHKMDEEKMVVLFEFLVDVATEFGFLFFTSKMKNKFNRNKIDFIEEIYFGNKLAFGYKQIEVIGERINAQLFSMTSVQCKEHTLLIKDIALNTHFERK</sequence>
<accession>A0A0A1TXS7</accession>
<dbReference type="GeneID" id="14885150"/>
<dbReference type="OMA" id="FIEEIYF"/>
<dbReference type="EMBL" id="KB207015">
    <property type="protein sequence ID" value="ELP86180.1"/>
    <property type="molecule type" value="Genomic_DNA"/>
</dbReference>
<evidence type="ECO:0000256" key="1">
    <source>
        <dbReference type="SAM" id="MobiDB-lite"/>
    </source>
</evidence>
<dbReference type="OrthoDB" id="26155at2759"/>
<evidence type="ECO:0000313" key="2">
    <source>
        <dbReference type="EMBL" id="ELP86180.1"/>
    </source>
</evidence>
<organism evidence="2 3">
    <name type="scientific">Entamoeba invadens IP1</name>
    <dbReference type="NCBI Taxonomy" id="370355"/>
    <lineage>
        <taxon>Eukaryota</taxon>
        <taxon>Amoebozoa</taxon>
        <taxon>Evosea</taxon>
        <taxon>Archamoebae</taxon>
        <taxon>Mastigamoebida</taxon>
        <taxon>Entamoebidae</taxon>
        <taxon>Entamoeba</taxon>
    </lineage>
</organism>
<gene>
    <name evidence="2" type="ORF">EIN_328870</name>
</gene>
<dbReference type="AlphaFoldDB" id="A0A0A1TXS7"/>
<proteinExistence type="predicted"/>
<dbReference type="VEuPathDB" id="AmoebaDB:EIN_328870"/>
<dbReference type="Proteomes" id="UP000014680">
    <property type="component" value="Unassembled WGS sequence"/>
</dbReference>
<dbReference type="RefSeq" id="XP_004185526.1">
    <property type="nucleotide sequence ID" value="XM_004185478.1"/>
</dbReference>
<evidence type="ECO:0000313" key="3">
    <source>
        <dbReference type="Proteomes" id="UP000014680"/>
    </source>
</evidence>
<reference evidence="2 3" key="1">
    <citation type="submission" date="2012-10" db="EMBL/GenBank/DDBJ databases">
        <authorList>
            <person name="Zafar N."/>
            <person name="Inman J."/>
            <person name="Hall N."/>
            <person name="Lorenzi H."/>
            <person name="Caler E."/>
        </authorList>
    </citation>
    <scope>NUCLEOTIDE SEQUENCE [LARGE SCALE GENOMIC DNA]</scope>
    <source>
        <strain evidence="2 3">IP1</strain>
    </source>
</reference>
<dbReference type="KEGG" id="eiv:EIN_328870"/>